<organism evidence="1 2">
    <name type="scientific">Roridomyces roridus</name>
    <dbReference type="NCBI Taxonomy" id="1738132"/>
    <lineage>
        <taxon>Eukaryota</taxon>
        <taxon>Fungi</taxon>
        <taxon>Dikarya</taxon>
        <taxon>Basidiomycota</taxon>
        <taxon>Agaricomycotina</taxon>
        <taxon>Agaricomycetes</taxon>
        <taxon>Agaricomycetidae</taxon>
        <taxon>Agaricales</taxon>
        <taxon>Marasmiineae</taxon>
        <taxon>Mycenaceae</taxon>
        <taxon>Roridomyces</taxon>
    </lineage>
</organism>
<protein>
    <recommendedName>
        <fullName evidence="3">F-box domain-containing protein</fullName>
    </recommendedName>
</protein>
<reference evidence="1" key="1">
    <citation type="submission" date="2023-03" db="EMBL/GenBank/DDBJ databases">
        <title>Massive genome expansion in bonnet fungi (Mycena s.s.) driven by repeated elements and novel gene families across ecological guilds.</title>
        <authorList>
            <consortium name="Lawrence Berkeley National Laboratory"/>
            <person name="Harder C.B."/>
            <person name="Miyauchi S."/>
            <person name="Viragh M."/>
            <person name="Kuo A."/>
            <person name="Thoen E."/>
            <person name="Andreopoulos B."/>
            <person name="Lu D."/>
            <person name="Skrede I."/>
            <person name="Drula E."/>
            <person name="Henrissat B."/>
            <person name="Morin E."/>
            <person name="Kohler A."/>
            <person name="Barry K."/>
            <person name="LaButti K."/>
            <person name="Morin E."/>
            <person name="Salamov A."/>
            <person name="Lipzen A."/>
            <person name="Mereny Z."/>
            <person name="Hegedus B."/>
            <person name="Baldrian P."/>
            <person name="Stursova M."/>
            <person name="Weitz H."/>
            <person name="Taylor A."/>
            <person name="Grigoriev I.V."/>
            <person name="Nagy L.G."/>
            <person name="Martin F."/>
            <person name="Kauserud H."/>
        </authorList>
    </citation>
    <scope>NUCLEOTIDE SEQUENCE</scope>
    <source>
        <strain evidence="1">9284</strain>
    </source>
</reference>
<accession>A0AAD7BP15</accession>
<evidence type="ECO:0000313" key="1">
    <source>
        <dbReference type="EMBL" id="KAJ7626034.1"/>
    </source>
</evidence>
<gene>
    <name evidence="1" type="ORF">FB45DRAFT_1005246</name>
</gene>
<proteinExistence type="predicted"/>
<dbReference type="Proteomes" id="UP001221142">
    <property type="component" value="Unassembled WGS sequence"/>
</dbReference>
<comment type="caution">
    <text evidence="1">The sequence shown here is derived from an EMBL/GenBank/DDBJ whole genome shotgun (WGS) entry which is preliminary data.</text>
</comment>
<dbReference type="AlphaFoldDB" id="A0AAD7BP15"/>
<name>A0AAD7BP15_9AGAR</name>
<evidence type="ECO:0000313" key="2">
    <source>
        <dbReference type="Proteomes" id="UP001221142"/>
    </source>
</evidence>
<sequence>MPQLPPEIIDAIVHKVDDITSLKSCSLVSSALRIASQRSLFRSLTLNGWATPPNYDAISTLLEESPHVASYIAHLSVVLPDEVLSVPDIKSLKRALGKLSSVRWCMVDGGTLAWTPAFNAPFLRFFARQRMLQELHIDSFMAIPQDVLLELLIAAPGLSFKSTSIDSASSLRGRSPPNWARIFSRPIRRLAVEAYSGTVSEFLNGDQVAALLGGMSFLSVTPGCDESIRLVRRCAETVEHLRFNGTAANALSFLRMPALRSVEFILSSEDLADSWLGDTVQEMLRPEIAPRISRIILTLSTDSSPTLNSGGLATLDASLTSVQPLAPQVCWRFGIPPASDVTLLERLFDCVRVGMPQFNASGKLVCEQSKEEDSREGYLYPC</sequence>
<keyword evidence="2" id="KW-1185">Reference proteome</keyword>
<dbReference type="EMBL" id="JARKIF010000012">
    <property type="protein sequence ID" value="KAJ7626034.1"/>
    <property type="molecule type" value="Genomic_DNA"/>
</dbReference>
<evidence type="ECO:0008006" key="3">
    <source>
        <dbReference type="Google" id="ProtNLM"/>
    </source>
</evidence>